<evidence type="ECO:0000256" key="1">
    <source>
        <dbReference type="SAM" id="MobiDB-lite"/>
    </source>
</evidence>
<dbReference type="AlphaFoldDB" id="A0AAV3YMJ6"/>
<accession>A0AAV3YMJ6</accession>
<feature type="compositionally biased region" description="Basic and acidic residues" evidence="1">
    <location>
        <begin position="1"/>
        <end position="10"/>
    </location>
</feature>
<evidence type="ECO:0000313" key="2">
    <source>
        <dbReference type="EMBL" id="GFN83635.1"/>
    </source>
</evidence>
<protein>
    <submittedName>
        <fullName evidence="2">Uncharacterized protein</fullName>
    </submittedName>
</protein>
<dbReference type="Proteomes" id="UP000735302">
    <property type="component" value="Unassembled WGS sequence"/>
</dbReference>
<feature type="compositionally biased region" description="Basic and acidic residues" evidence="1">
    <location>
        <begin position="49"/>
        <end position="101"/>
    </location>
</feature>
<feature type="region of interest" description="Disordered" evidence="1">
    <location>
        <begin position="1"/>
        <end position="101"/>
    </location>
</feature>
<sequence>MQGERREGEMRRKKRARYKEVREQGEGREAKGGGQREEGGMWRKSGSRMVKEGKATEGEGWMEKSERLIGRDAEKDRKRTGMQQQKEKRPERERVDGGDDK</sequence>
<dbReference type="EMBL" id="BLXT01001211">
    <property type="protein sequence ID" value="GFN83635.1"/>
    <property type="molecule type" value="Genomic_DNA"/>
</dbReference>
<comment type="caution">
    <text evidence="2">The sequence shown here is derived from an EMBL/GenBank/DDBJ whole genome shotgun (WGS) entry which is preliminary data.</text>
</comment>
<keyword evidence="3" id="KW-1185">Reference proteome</keyword>
<organism evidence="2 3">
    <name type="scientific">Plakobranchus ocellatus</name>
    <dbReference type="NCBI Taxonomy" id="259542"/>
    <lineage>
        <taxon>Eukaryota</taxon>
        <taxon>Metazoa</taxon>
        <taxon>Spiralia</taxon>
        <taxon>Lophotrochozoa</taxon>
        <taxon>Mollusca</taxon>
        <taxon>Gastropoda</taxon>
        <taxon>Heterobranchia</taxon>
        <taxon>Euthyneura</taxon>
        <taxon>Panpulmonata</taxon>
        <taxon>Sacoglossa</taxon>
        <taxon>Placobranchoidea</taxon>
        <taxon>Plakobranchidae</taxon>
        <taxon>Plakobranchus</taxon>
    </lineage>
</organism>
<gene>
    <name evidence="2" type="ORF">PoB_001014100</name>
</gene>
<evidence type="ECO:0000313" key="3">
    <source>
        <dbReference type="Proteomes" id="UP000735302"/>
    </source>
</evidence>
<proteinExistence type="predicted"/>
<feature type="compositionally biased region" description="Basic and acidic residues" evidence="1">
    <location>
        <begin position="18"/>
        <end position="41"/>
    </location>
</feature>
<name>A0AAV3YMJ6_9GAST</name>
<reference evidence="2 3" key="1">
    <citation type="journal article" date="2021" name="Elife">
        <title>Chloroplast acquisition without the gene transfer in kleptoplastic sea slugs, Plakobranchus ocellatus.</title>
        <authorList>
            <person name="Maeda T."/>
            <person name="Takahashi S."/>
            <person name="Yoshida T."/>
            <person name="Shimamura S."/>
            <person name="Takaki Y."/>
            <person name="Nagai Y."/>
            <person name="Toyoda A."/>
            <person name="Suzuki Y."/>
            <person name="Arimoto A."/>
            <person name="Ishii H."/>
            <person name="Satoh N."/>
            <person name="Nishiyama T."/>
            <person name="Hasebe M."/>
            <person name="Maruyama T."/>
            <person name="Minagawa J."/>
            <person name="Obokata J."/>
            <person name="Shigenobu S."/>
        </authorList>
    </citation>
    <scope>NUCLEOTIDE SEQUENCE [LARGE SCALE GENOMIC DNA]</scope>
</reference>